<feature type="transmembrane region" description="Helical" evidence="1">
    <location>
        <begin position="241"/>
        <end position="261"/>
    </location>
</feature>
<evidence type="ECO:0000259" key="2">
    <source>
        <dbReference type="Pfam" id="PF00535"/>
    </source>
</evidence>
<dbReference type="Gene3D" id="3.90.550.10">
    <property type="entry name" value="Spore Coat Polysaccharide Biosynthesis Protein SpsA, Chain A"/>
    <property type="match status" value="1"/>
</dbReference>
<evidence type="ECO:0000313" key="3">
    <source>
        <dbReference type="EMBL" id="SDX72568.1"/>
    </source>
</evidence>
<proteinExistence type="predicted"/>
<dbReference type="CDD" id="cd04179">
    <property type="entry name" value="DPM_DPG-synthase_like"/>
    <property type="match status" value="1"/>
</dbReference>
<reference evidence="4" key="1">
    <citation type="submission" date="2016-10" db="EMBL/GenBank/DDBJ databases">
        <authorList>
            <person name="Varghese N."/>
            <person name="Submissions S."/>
        </authorList>
    </citation>
    <scope>NUCLEOTIDE SEQUENCE [LARGE SCALE GENOMIC DNA]</scope>
    <source>
        <strain evidence="4">DSM 27839</strain>
    </source>
</reference>
<gene>
    <name evidence="3" type="ORF">SAMN05444358_11016</name>
</gene>
<dbReference type="AlphaFoldDB" id="A0A1H3E2Q2"/>
<keyword evidence="1" id="KW-0812">Transmembrane</keyword>
<keyword evidence="3" id="KW-0808">Transferase</keyword>
<dbReference type="Proteomes" id="UP000183400">
    <property type="component" value="Unassembled WGS sequence"/>
</dbReference>
<evidence type="ECO:0000256" key="1">
    <source>
        <dbReference type="SAM" id="Phobius"/>
    </source>
</evidence>
<protein>
    <submittedName>
        <fullName evidence="3">Glycosyltransferase, GT2 family</fullName>
    </submittedName>
</protein>
<feature type="transmembrane region" description="Helical" evidence="1">
    <location>
        <begin position="281"/>
        <end position="301"/>
    </location>
</feature>
<feature type="domain" description="Glycosyltransferase 2-like" evidence="2">
    <location>
        <begin position="5"/>
        <end position="166"/>
    </location>
</feature>
<keyword evidence="4" id="KW-1185">Reference proteome</keyword>
<dbReference type="InterPro" id="IPR029044">
    <property type="entry name" value="Nucleotide-diphossugar_trans"/>
</dbReference>
<dbReference type="EMBL" id="FNNP01000010">
    <property type="protein sequence ID" value="SDX72568.1"/>
    <property type="molecule type" value="Genomic_DNA"/>
</dbReference>
<dbReference type="Pfam" id="PF00535">
    <property type="entry name" value="Glycos_transf_2"/>
    <property type="match status" value="1"/>
</dbReference>
<keyword evidence="1" id="KW-0472">Membrane</keyword>
<accession>A0A1H3E2Q2</accession>
<dbReference type="OrthoDB" id="7527830at2"/>
<dbReference type="InterPro" id="IPR001173">
    <property type="entry name" value="Glyco_trans_2-like"/>
</dbReference>
<dbReference type="SUPFAM" id="SSF53448">
    <property type="entry name" value="Nucleotide-diphospho-sugar transferases"/>
    <property type="match status" value="1"/>
</dbReference>
<dbReference type="GO" id="GO:0016740">
    <property type="term" value="F:transferase activity"/>
    <property type="evidence" value="ECO:0007669"/>
    <property type="project" value="UniProtKB-KW"/>
</dbReference>
<dbReference type="RefSeq" id="WP_074738569.1">
    <property type="nucleotide sequence ID" value="NZ_FNNP01000010.1"/>
</dbReference>
<dbReference type="InterPro" id="IPR050256">
    <property type="entry name" value="Glycosyltransferase_2"/>
</dbReference>
<dbReference type="PANTHER" id="PTHR48090">
    <property type="entry name" value="UNDECAPRENYL-PHOSPHATE 4-DEOXY-4-FORMAMIDO-L-ARABINOSE TRANSFERASE-RELATED"/>
    <property type="match status" value="1"/>
</dbReference>
<dbReference type="PANTHER" id="PTHR48090:SF7">
    <property type="entry name" value="RFBJ PROTEIN"/>
    <property type="match status" value="1"/>
</dbReference>
<organism evidence="3 4">
    <name type="scientific">Ruegeria halocynthiae</name>
    <dbReference type="NCBI Taxonomy" id="985054"/>
    <lineage>
        <taxon>Bacteria</taxon>
        <taxon>Pseudomonadati</taxon>
        <taxon>Pseudomonadota</taxon>
        <taxon>Alphaproteobacteria</taxon>
        <taxon>Rhodobacterales</taxon>
        <taxon>Roseobacteraceae</taxon>
        <taxon>Ruegeria</taxon>
    </lineage>
</organism>
<evidence type="ECO:0000313" key="4">
    <source>
        <dbReference type="Proteomes" id="UP000183400"/>
    </source>
</evidence>
<name>A0A1H3E2Q2_9RHOB</name>
<sequence>MRVAVVIPCYKVKNFVLDVINAIGPEVDCIFAVDDCCPDGSADYIEKNCVDDRVQIVRNSINLGVGGAVMAGYRAALDAGMDIVVKVDGDGQMDPSLIPLFISPIAAGEADYAKGNRFFSASAVRSMPRQRLFGNAALSFMTKLSSGYWSVFDPTNGYTAIHNRALASIDLRTLSERYFFETDMLIRLGDLRAVVIDVPMRAVYGDEVSGLRVREIFKEFLTKHVKATIRRITYLYLLRDFNIASLNLVMGALFMIFGLIFGSIEWINSVRTGVTASTGTVMLAVLPIIAGLQMLLFFLGYDISAEPKRPVQHQSVLSALDQETVKTADIDEKTREISSV</sequence>
<dbReference type="STRING" id="985054.SAMN05444358_11016"/>
<keyword evidence="1" id="KW-1133">Transmembrane helix</keyword>